<feature type="transmembrane region" description="Helical" evidence="1">
    <location>
        <begin position="74"/>
        <end position="94"/>
    </location>
</feature>
<keyword evidence="1" id="KW-0812">Transmembrane</keyword>
<sequence>MGSGHVHYINGHLPPLLQEDRKWTKQVLPALVTWAGSLGDPWVIPDQDLMRALWMIIITVNPNFGNLTAIHPGALVFILVPTILLFWLNIQLTLLDRQLGNLVFGTTISAPPPLLTWLISLHQPLITCSLLVFGRHVMSFWMDSLSYIKISIPQSQRMHTDHNLYYNSSPTHNYGLASAAWMS</sequence>
<keyword evidence="3" id="KW-1185">Reference proteome</keyword>
<dbReference type="AlphaFoldDB" id="A0A0C9YJU9"/>
<reference evidence="2 3" key="1">
    <citation type="submission" date="2014-04" db="EMBL/GenBank/DDBJ databases">
        <authorList>
            <consortium name="DOE Joint Genome Institute"/>
            <person name="Kuo A."/>
            <person name="Kohler A."/>
            <person name="Costa M.D."/>
            <person name="Nagy L.G."/>
            <person name="Floudas D."/>
            <person name="Copeland A."/>
            <person name="Barry K.W."/>
            <person name="Cichocki N."/>
            <person name="Veneault-Fourrey C."/>
            <person name="LaButti K."/>
            <person name="Lindquist E.A."/>
            <person name="Lipzen A."/>
            <person name="Lundell T."/>
            <person name="Morin E."/>
            <person name="Murat C."/>
            <person name="Sun H."/>
            <person name="Tunlid A."/>
            <person name="Henrissat B."/>
            <person name="Grigoriev I.V."/>
            <person name="Hibbett D.S."/>
            <person name="Martin F."/>
            <person name="Nordberg H.P."/>
            <person name="Cantor M.N."/>
            <person name="Hua S.X."/>
        </authorList>
    </citation>
    <scope>NUCLEOTIDE SEQUENCE [LARGE SCALE GENOMIC DNA]</scope>
    <source>
        <strain evidence="2 3">441</strain>
    </source>
</reference>
<gene>
    <name evidence="2" type="ORF">PISMIDRAFT_124112</name>
</gene>
<dbReference type="EMBL" id="KN834502">
    <property type="protein sequence ID" value="KIK10647.1"/>
    <property type="molecule type" value="Genomic_DNA"/>
</dbReference>
<evidence type="ECO:0000313" key="2">
    <source>
        <dbReference type="EMBL" id="KIK10647.1"/>
    </source>
</evidence>
<proteinExistence type="predicted"/>
<accession>A0A0C9YJU9</accession>
<evidence type="ECO:0000256" key="1">
    <source>
        <dbReference type="SAM" id="Phobius"/>
    </source>
</evidence>
<organism evidence="2 3">
    <name type="scientific">Pisolithus microcarpus 441</name>
    <dbReference type="NCBI Taxonomy" id="765257"/>
    <lineage>
        <taxon>Eukaryota</taxon>
        <taxon>Fungi</taxon>
        <taxon>Dikarya</taxon>
        <taxon>Basidiomycota</taxon>
        <taxon>Agaricomycotina</taxon>
        <taxon>Agaricomycetes</taxon>
        <taxon>Agaricomycetidae</taxon>
        <taxon>Boletales</taxon>
        <taxon>Sclerodermatineae</taxon>
        <taxon>Pisolithaceae</taxon>
        <taxon>Pisolithus</taxon>
    </lineage>
</organism>
<reference evidence="3" key="2">
    <citation type="submission" date="2015-01" db="EMBL/GenBank/DDBJ databases">
        <title>Evolutionary Origins and Diversification of the Mycorrhizal Mutualists.</title>
        <authorList>
            <consortium name="DOE Joint Genome Institute"/>
            <consortium name="Mycorrhizal Genomics Consortium"/>
            <person name="Kohler A."/>
            <person name="Kuo A."/>
            <person name="Nagy L.G."/>
            <person name="Floudas D."/>
            <person name="Copeland A."/>
            <person name="Barry K.W."/>
            <person name="Cichocki N."/>
            <person name="Veneault-Fourrey C."/>
            <person name="LaButti K."/>
            <person name="Lindquist E.A."/>
            <person name="Lipzen A."/>
            <person name="Lundell T."/>
            <person name="Morin E."/>
            <person name="Murat C."/>
            <person name="Riley R."/>
            <person name="Ohm R."/>
            <person name="Sun H."/>
            <person name="Tunlid A."/>
            <person name="Henrissat B."/>
            <person name="Grigoriev I.V."/>
            <person name="Hibbett D.S."/>
            <person name="Martin F."/>
        </authorList>
    </citation>
    <scope>NUCLEOTIDE SEQUENCE [LARGE SCALE GENOMIC DNA]</scope>
    <source>
        <strain evidence="3">441</strain>
    </source>
</reference>
<keyword evidence="1" id="KW-0472">Membrane</keyword>
<keyword evidence="1" id="KW-1133">Transmembrane helix</keyword>
<protein>
    <submittedName>
        <fullName evidence="2">Uncharacterized protein</fullName>
    </submittedName>
</protein>
<dbReference type="OrthoDB" id="2678783at2759"/>
<evidence type="ECO:0000313" key="3">
    <source>
        <dbReference type="Proteomes" id="UP000054018"/>
    </source>
</evidence>
<dbReference type="HOGENOM" id="CLU_1475722_0_0_1"/>
<name>A0A0C9YJU9_9AGAM</name>
<dbReference type="Proteomes" id="UP000054018">
    <property type="component" value="Unassembled WGS sequence"/>
</dbReference>